<dbReference type="EMBL" id="JBHUOK010000021">
    <property type="protein sequence ID" value="MFD2789443.1"/>
    <property type="molecule type" value="Genomic_DNA"/>
</dbReference>
<comment type="caution">
    <text evidence="2">The sequence shown here is derived from an EMBL/GenBank/DDBJ whole genome shotgun (WGS) entry which is preliminary data.</text>
</comment>
<dbReference type="Proteomes" id="UP001597532">
    <property type="component" value="Unassembled WGS sequence"/>
</dbReference>
<name>A0ABW5VGW2_9FLAO</name>
<reference evidence="3" key="1">
    <citation type="journal article" date="2019" name="Int. J. Syst. Evol. Microbiol.">
        <title>The Global Catalogue of Microorganisms (GCM) 10K type strain sequencing project: providing services to taxonomists for standard genome sequencing and annotation.</title>
        <authorList>
            <consortium name="The Broad Institute Genomics Platform"/>
            <consortium name="The Broad Institute Genome Sequencing Center for Infectious Disease"/>
            <person name="Wu L."/>
            <person name="Ma J."/>
        </authorList>
    </citation>
    <scope>NUCLEOTIDE SEQUENCE [LARGE SCALE GENOMIC DNA]</scope>
    <source>
        <strain evidence="3">KCTC 52924</strain>
    </source>
</reference>
<keyword evidence="3" id="KW-1185">Reference proteome</keyword>
<dbReference type="RefSeq" id="WP_251808151.1">
    <property type="nucleotide sequence ID" value="NZ_CP166679.1"/>
</dbReference>
<proteinExistence type="predicted"/>
<feature type="signal peptide" evidence="1">
    <location>
        <begin position="1"/>
        <end position="21"/>
    </location>
</feature>
<evidence type="ECO:0000313" key="3">
    <source>
        <dbReference type="Proteomes" id="UP001597532"/>
    </source>
</evidence>
<feature type="chain" id="PRO_5046480376" evidence="1">
    <location>
        <begin position="22"/>
        <end position="578"/>
    </location>
</feature>
<organism evidence="2 3">
    <name type="scientific">Arenibacter antarcticus</name>
    <dbReference type="NCBI Taxonomy" id="2040469"/>
    <lineage>
        <taxon>Bacteria</taxon>
        <taxon>Pseudomonadati</taxon>
        <taxon>Bacteroidota</taxon>
        <taxon>Flavobacteriia</taxon>
        <taxon>Flavobacteriales</taxon>
        <taxon>Flavobacteriaceae</taxon>
        <taxon>Arenibacter</taxon>
    </lineage>
</organism>
<evidence type="ECO:0000313" key="2">
    <source>
        <dbReference type="EMBL" id="MFD2789443.1"/>
    </source>
</evidence>
<evidence type="ECO:0000256" key="1">
    <source>
        <dbReference type="SAM" id="SignalP"/>
    </source>
</evidence>
<protein>
    <submittedName>
        <fullName evidence="2">Uncharacterized protein</fullName>
    </submittedName>
</protein>
<accession>A0ABW5VGW2</accession>
<sequence length="578" mass="65047">MKKPTLYFLYTCTLMVFICLGACQKEFEDLPEQNNQEAINASSNTAQLIKGASSKDGSYDNIVDGASCFSINFPYVVNINGLNVNLKTVNDLELIKGLLGENDDDLDIRFPIIVTLADYSEIVLTDEDQLEELVEACQVLGDEDSIDCVSFMYPFKVFSFDITFQQTGSVSVKNDMELRRYFDNLDDDDLISFQFPISLKLYNDIEFVVHNNAEMTDVIESAKKNCDDDDDDDEFSKQELNAYLGACPLLMKEVIANGKYQTTQYLENVMRFEADGTVALNNSTGNTVTGSWSTVKVGSKVKLKLDFNELVDLSLEWFVYDIGGDRIKLIAKDGNRIILKKGCDIINNDPEVLRELLKECSWVISKVKVDDEELKRLLGYEFIIMADGGATISNGTIIKDGTWEVASNSQGRLVMMLDIADETALNFEWLLSDLEDERLEFNMGDDDYELVLEKICTANIADVDAVEIRDILKVDKWVVSKYLDDGEDETSNYANFDFTFSALAVVTVSSNALPVHLGLWKVIKNSDNQLKCYLNFGSVGSLKELTNNWRVVSFSGNRLELRDKDDDGSANILIFEKK</sequence>
<keyword evidence="1" id="KW-0732">Signal</keyword>
<gene>
    <name evidence="2" type="ORF">ACFS1K_06715</name>
</gene>